<feature type="transmembrane region" description="Helical" evidence="4">
    <location>
        <begin position="219"/>
        <end position="238"/>
    </location>
</feature>
<dbReference type="CDD" id="cd07185">
    <property type="entry name" value="OmpA_C-like"/>
    <property type="match status" value="1"/>
</dbReference>
<evidence type="ECO:0000256" key="4">
    <source>
        <dbReference type="SAM" id="Phobius"/>
    </source>
</evidence>
<dbReference type="Proteomes" id="UP000199636">
    <property type="component" value="Unassembled WGS sequence"/>
</dbReference>
<organism evidence="6 7">
    <name type="scientific">Pseudomonas panipatensis</name>
    <dbReference type="NCBI Taxonomy" id="428992"/>
    <lineage>
        <taxon>Bacteria</taxon>
        <taxon>Pseudomonadati</taxon>
        <taxon>Pseudomonadota</taxon>
        <taxon>Gammaproteobacteria</taxon>
        <taxon>Pseudomonadales</taxon>
        <taxon>Pseudomonadaceae</taxon>
        <taxon>Pseudomonas</taxon>
    </lineage>
</organism>
<evidence type="ECO:0000256" key="3">
    <source>
        <dbReference type="PROSITE-ProRule" id="PRU00473"/>
    </source>
</evidence>
<dbReference type="InterPro" id="IPR006664">
    <property type="entry name" value="OMP_bac"/>
</dbReference>
<dbReference type="RefSeq" id="WP_090267700.1">
    <property type="nucleotide sequence ID" value="NZ_FNDS01000014.1"/>
</dbReference>
<dbReference type="OrthoDB" id="345640at2"/>
<evidence type="ECO:0000313" key="6">
    <source>
        <dbReference type="EMBL" id="SDI64200.1"/>
    </source>
</evidence>
<evidence type="ECO:0000256" key="2">
    <source>
        <dbReference type="ARBA" id="ARBA00023136"/>
    </source>
</evidence>
<protein>
    <submittedName>
        <fullName evidence="6">Type VI secretion system protein VasL</fullName>
    </submittedName>
</protein>
<dbReference type="EMBL" id="FNDS01000014">
    <property type="protein sequence ID" value="SDI64200.1"/>
    <property type="molecule type" value="Genomic_DNA"/>
</dbReference>
<keyword evidence="7" id="KW-1185">Reference proteome</keyword>
<evidence type="ECO:0000259" key="5">
    <source>
        <dbReference type="PROSITE" id="PS51123"/>
    </source>
</evidence>
<dbReference type="Gene3D" id="3.30.1330.60">
    <property type="entry name" value="OmpA-like domain"/>
    <property type="match status" value="1"/>
</dbReference>
<comment type="subcellular location">
    <subcellularLocation>
        <location evidence="1">Cell outer membrane</location>
    </subcellularLocation>
</comment>
<dbReference type="InterPro" id="IPR036737">
    <property type="entry name" value="OmpA-like_sf"/>
</dbReference>
<keyword evidence="2 3" id="KW-0472">Membrane</keyword>
<sequence>MTVLSEMEFRLGGDPRGLDAFAALRDEMTKLSHPARPDVDWLKVEQLCMALLQNNGVELQTAACFALLRTQRCGLPGMVEGVALIEALVDEWARLWPPMTSVRVDILAWLFGQLQPRLRGLELTAKDLPTAIQLDAGLARLSERLEHQLQAPVLSLHALRQQVDALLKRLERSAPPGEASPRSASCKVKVTPGISAVAEEDSLAAVTSVANRNAQQRRIAWWLLALAGAIALSGLIGGRRWIQGNAASDPGQPAPAASPAAKIPAPVRLDSLLLFNLGSAELKPGSTKVLVNALVGIKAQPGWLIVIAGHTDATGNAEQNLQLSLARAAAVRDWMQRMGDIPDSCFAVQGFGASQPIASNDTEAGRAANRRVDIRLVPELGACTPHAY</sequence>
<proteinExistence type="predicted"/>
<keyword evidence="4" id="KW-1133">Transmembrane helix</keyword>
<dbReference type="PRINTS" id="PR01021">
    <property type="entry name" value="OMPADOMAIN"/>
</dbReference>
<dbReference type="PROSITE" id="PS51123">
    <property type="entry name" value="OMPA_2"/>
    <property type="match status" value="1"/>
</dbReference>
<dbReference type="InterPro" id="IPR010657">
    <property type="entry name" value="ImpA_N"/>
</dbReference>
<dbReference type="Pfam" id="PF00691">
    <property type="entry name" value="OmpA"/>
    <property type="match status" value="1"/>
</dbReference>
<dbReference type="SUPFAM" id="SSF103088">
    <property type="entry name" value="OmpA-like"/>
    <property type="match status" value="1"/>
</dbReference>
<accession>A0A1G8MA07</accession>
<dbReference type="AlphaFoldDB" id="A0A1G8MA07"/>
<gene>
    <name evidence="6" type="ORF">SAMN05216272_11412</name>
</gene>
<dbReference type="STRING" id="428992.SAMN05216272_11412"/>
<evidence type="ECO:0000313" key="7">
    <source>
        <dbReference type="Proteomes" id="UP000199636"/>
    </source>
</evidence>
<reference evidence="7" key="1">
    <citation type="submission" date="2016-10" db="EMBL/GenBank/DDBJ databases">
        <authorList>
            <person name="Varghese N."/>
            <person name="Submissions S."/>
        </authorList>
    </citation>
    <scope>NUCLEOTIDE SEQUENCE [LARGE SCALE GENOMIC DNA]</scope>
    <source>
        <strain evidence="7">CCM 7469</strain>
    </source>
</reference>
<feature type="domain" description="OmpA-like" evidence="5">
    <location>
        <begin position="262"/>
        <end position="380"/>
    </location>
</feature>
<dbReference type="InterPro" id="IPR050330">
    <property type="entry name" value="Bact_OuterMem_StrucFunc"/>
</dbReference>
<name>A0A1G8MA07_9PSED</name>
<dbReference type="PANTHER" id="PTHR30329:SF20">
    <property type="entry name" value="EXPORTED PROTEIN"/>
    <property type="match status" value="1"/>
</dbReference>
<evidence type="ECO:0000256" key="1">
    <source>
        <dbReference type="ARBA" id="ARBA00004442"/>
    </source>
</evidence>
<dbReference type="PANTHER" id="PTHR30329">
    <property type="entry name" value="STATOR ELEMENT OF FLAGELLAR MOTOR COMPLEX"/>
    <property type="match status" value="1"/>
</dbReference>
<dbReference type="GO" id="GO:0009279">
    <property type="term" value="C:cell outer membrane"/>
    <property type="evidence" value="ECO:0007669"/>
    <property type="project" value="UniProtKB-SubCell"/>
</dbReference>
<keyword evidence="4" id="KW-0812">Transmembrane</keyword>
<dbReference type="Pfam" id="PF06812">
    <property type="entry name" value="ImpA_N"/>
    <property type="match status" value="1"/>
</dbReference>
<dbReference type="InterPro" id="IPR006665">
    <property type="entry name" value="OmpA-like"/>
</dbReference>